<reference evidence="5" key="1">
    <citation type="journal article" date="2019" name="Int. J. Syst. Evol. Microbiol.">
        <title>The Global Catalogue of Microorganisms (GCM) 10K type strain sequencing project: providing services to taxonomists for standard genome sequencing and annotation.</title>
        <authorList>
            <consortium name="The Broad Institute Genomics Platform"/>
            <consortium name="The Broad Institute Genome Sequencing Center for Infectious Disease"/>
            <person name="Wu L."/>
            <person name="Ma J."/>
        </authorList>
    </citation>
    <scope>NUCLEOTIDE SEQUENCE [LARGE SCALE GENOMIC DNA]</scope>
    <source>
        <strain evidence="5">CCUG 49560</strain>
    </source>
</reference>
<feature type="transmembrane region" description="Helical" evidence="2">
    <location>
        <begin position="725"/>
        <end position="747"/>
    </location>
</feature>
<evidence type="ECO:0000259" key="3">
    <source>
        <dbReference type="Pfam" id="PF19993"/>
    </source>
</evidence>
<sequence length="756" mass="81641">MPFVAVFVIALWCVCMYFGFLYGFPVLCAITLVAATLIGVGHYFARAGRVLLPTTVGGASPSTPGTAEGNRDPAYRHYLFNQASQDWWRILRSVIPAIGQNAKATVSTVTRWLMSNVQGFFLLPVWLAVVAGLALATIPLAVAGAALTSAYALVVLAGMLVWLLLLALLLSVEQVFMRARRILQTCPHPQCYARIDLPEYACPACGERHRHLTPNLDGAFRHVCRCGTRLPTAIVLGRFRLQAYCPECGRALPHRIGRARIEPLPFVGGPDAGKTTFMVLAINALHGVVKAAKGRAGFVVQGDEMAFARFRQELRLGKVSKTTTSAPSATMVDITLPGSRTRSGNRILYLFDPSGEGFTGSTQVEAMSYLAHGEAMLIVVDPFALPLVQQNLSAAERQTLDRAGVVLSPEDPSDTFQRVRNELAARADGGRQKRVAVVVTKADLLRRTSVGRDAERLPGWFDQVGLGNMIRDLAKTAGEVRYLASGLPADEAAIGRLLAWLTDLPVPAPPTPNGSTPANPNGGSAPTDHDQTPTAKRSDTKASPSDTTAKPSDATGNPGDPQWRSADTQDNPDAARRTPDSTRQTPNDAQENPNSTHDKPNSPQEDPNNSRDKSNDARENPNNANEKPDNTRDKSNSAPKSPNNASESPNDARERPDNARERPDDARERPDDARERSDHARDRSNDGTAGGSDEADLTTADLRRPWAPRGGDTSHVPLNYRLFRWSLFGTSALVGAAVMILLALRALPLLNLALPG</sequence>
<evidence type="ECO:0000256" key="1">
    <source>
        <dbReference type="SAM" id="MobiDB-lite"/>
    </source>
</evidence>
<feature type="transmembrane region" description="Helical" evidence="2">
    <location>
        <begin position="120"/>
        <end position="144"/>
    </location>
</feature>
<keyword evidence="2" id="KW-0812">Transmembrane</keyword>
<feature type="transmembrane region" description="Helical" evidence="2">
    <location>
        <begin position="150"/>
        <end position="172"/>
    </location>
</feature>
<dbReference type="Proteomes" id="UP001595891">
    <property type="component" value="Unassembled WGS sequence"/>
</dbReference>
<feature type="domain" description="Double-GTPase 2" evidence="3">
    <location>
        <begin position="263"/>
        <end position="465"/>
    </location>
</feature>
<name>A0ABV9EQV1_9ACTN</name>
<dbReference type="EMBL" id="JBHSFN010000029">
    <property type="protein sequence ID" value="MFC4591169.1"/>
    <property type="molecule type" value="Genomic_DNA"/>
</dbReference>
<feature type="region of interest" description="Disordered" evidence="1">
    <location>
        <begin position="506"/>
        <end position="713"/>
    </location>
</feature>
<accession>A0ABV9EQV1</accession>
<feature type="compositionally biased region" description="Polar residues" evidence="1">
    <location>
        <begin position="513"/>
        <end position="524"/>
    </location>
</feature>
<dbReference type="Pfam" id="PF19993">
    <property type="entry name" value="DO-GTPase2"/>
    <property type="match status" value="1"/>
</dbReference>
<proteinExistence type="predicted"/>
<comment type="caution">
    <text evidence="4">The sequence shown here is derived from an EMBL/GenBank/DDBJ whole genome shotgun (WGS) entry which is preliminary data.</text>
</comment>
<keyword evidence="5" id="KW-1185">Reference proteome</keyword>
<dbReference type="InterPro" id="IPR045528">
    <property type="entry name" value="DO-GTPase2"/>
</dbReference>
<feature type="compositionally biased region" description="Polar residues" evidence="1">
    <location>
        <begin position="541"/>
        <end position="550"/>
    </location>
</feature>
<feature type="compositionally biased region" description="Low complexity" evidence="1">
    <location>
        <begin position="636"/>
        <end position="649"/>
    </location>
</feature>
<evidence type="ECO:0000313" key="5">
    <source>
        <dbReference type="Proteomes" id="UP001595891"/>
    </source>
</evidence>
<feature type="compositionally biased region" description="Basic and acidic residues" evidence="1">
    <location>
        <begin position="608"/>
        <end position="619"/>
    </location>
</feature>
<keyword evidence="2" id="KW-1133">Transmembrane helix</keyword>
<feature type="compositionally biased region" description="Basic and acidic residues" evidence="1">
    <location>
        <begin position="650"/>
        <end position="685"/>
    </location>
</feature>
<feature type="compositionally biased region" description="Polar residues" evidence="1">
    <location>
        <begin position="581"/>
        <end position="607"/>
    </location>
</feature>
<dbReference type="SUPFAM" id="SSF52540">
    <property type="entry name" value="P-loop containing nucleoside triphosphate hydrolases"/>
    <property type="match status" value="1"/>
</dbReference>
<feature type="transmembrane region" description="Helical" evidence="2">
    <location>
        <begin position="6"/>
        <end position="39"/>
    </location>
</feature>
<evidence type="ECO:0000313" key="4">
    <source>
        <dbReference type="EMBL" id="MFC4591169.1"/>
    </source>
</evidence>
<dbReference type="InterPro" id="IPR027417">
    <property type="entry name" value="P-loop_NTPase"/>
</dbReference>
<organism evidence="4 5">
    <name type="scientific">Sphaerisporangium corydalis</name>
    <dbReference type="NCBI Taxonomy" id="1441875"/>
    <lineage>
        <taxon>Bacteria</taxon>
        <taxon>Bacillati</taxon>
        <taxon>Actinomycetota</taxon>
        <taxon>Actinomycetes</taxon>
        <taxon>Streptosporangiales</taxon>
        <taxon>Streptosporangiaceae</taxon>
        <taxon>Sphaerisporangium</taxon>
    </lineage>
</organism>
<evidence type="ECO:0000256" key="2">
    <source>
        <dbReference type="SAM" id="Phobius"/>
    </source>
</evidence>
<protein>
    <recommendedName>
        <fullName evidence="3">Double-GTPase 2 domain-containing protein</fullName>
    </recommendedName>
</protein>
<gene>
    <name evidence="4" type="ORF">ACFO8L_34100</name>
</gene>
<feature type="compositionally biased region" description="Basic and acidic residues" evidence="1">
    <location>
        <begin position="626"/>
        <end position="635"/>
    </location>
</feature>
<feature type="compositionally biased region" description="Basic and acidic residues" evidence="1">
    <location>
        <begin position="527"/>
        <end position="540"/>
    </location>
</feature>
<keyword evidence="2" id="KW-0472">Membrane</keyword>
<dbReference type="RefSeq" id="WP_262846036.1">
    <property type="nucleotide sequence ID" value="NZ_JANZYP010000043.1"/>
</dbReference>